<proteinExistence type="predicted"/>
<evidence type="ECO:0000256" key="2">
    <source>
        <dbReference type="SAM" id="SignalP"/>
    </source>
</evidence>
<dbReference type="OrthoDB" id="4843554at2759"/>
<sequence length="147" mass="16727">MRFQNLLAISGIFVLGNVGHSLARLDENDVPAQCHDICEPVVQASQKCDRDIPDRETRMECKCRWIHLKKSGTVSNCNRCMHGRHGGDWNKRNGDDGDDSDSDDDEGDDGNDCNHWHPGDYHHDHKLSDVDYDDDYDNAAQRELYGI</sequence>
<dbReference type="EMBL" id="MLQL01000011">
    <property type="protein sequence ID" value="OQE23376.1"/>
    <property type="molecule type" value="Genomic_DNA"/>
</dbReference>
<dbReference type="AlphaFoldDB" id="A0A1V6TB53"/>
<feature type="region of interest" description="Disordered" evidence="1">
    <location>
        <begin position="84"/>
        <end position="118"/>
    </location>
</feature>
<comment type="caution">
    <text evidence="3">The sequence shown here is derived from an EMBL/GenBank/DDBJ whole genome shotgun (WGS) entry which is preliminary data.</text>
</comment>
<reference evidence="4" key="1">
    <citation type="journal article" date="2017" name="Nat. Microbiol.">
        <title>Global analysis of biosynthetic gene clusters reveals vast potential of secondary metabolite production in Penicillium species.</title>
        <authorList>
            <person name="Nielsen J.C."/>
            <person name="Grijseels S."/>
            <person name="Prigent S."/>
            <person name="Ji B."/>
            <person name="Dainat J."/>
            <person name="Nielsen K.F."/>
            <person name="Frisvad J.C."/>
            <person name="Workman M."/>
            <person name="Nielsen J."/>
        </authorList>
    </citation>
    <scope>NUCLEOTIDE SEQUENCE [LARGE SCALE GENOMIC DNA]</scope>
    <source>
        <strain evidence="4">IBT 14082</strain>
    </source>
</reference>
<organism evidence="3 4">
    <name type="scientific">Penicillium flavigenum</name>
    <dbReference type="NCBI Taxonomy" id="254877"/>
    <lineage>
        <taxon>Eukaryota</taxon>
        <taxon>Fungi</taxon>
        <taxon>Dikarya</taxon>
        <taxon>Ascomycota</taxon>
        <taxon>Pezizomycotina</taxon>
        <taxon>Eurotiomycetes</taxon>
        <taxon>Eurotiomycetidae</taxon>
        <taxon>Eurotiales</taxon>
        <taxon>Aspergillaceae</taxon>
        <taxon>Penicillium</taxon>
    </lineage>
</organism>
<keyword evidence="2" id="KW-0732">Signal</keyword>
<feature type="signal peptide" evidence="2">
    <location>
        <begin position="1"/>
        <end position="23"/>
    </location>
</feature>
<evidence type="ECO:0000313" key="3">
    <source>
        <dbReference type="EMBL" id="OQE23376.1"/>
    </source>
</evidence>
<feature type="compositionally biased region" description="Acidic residues" evidence="1">
    <location>
        <begin position="96"/>
        <end position="111"/>
    </location>
</feature>
<dbReference type="Proteomes" id="UP000191342">
    <property type="component" value="Unassembled WGS sequence"/>
</dbReference>
<name>A0A1V6TB53_9EURO</name>
<keyword evidence="4" id="KW-1185">Reference proteome</keyword>
<evidence type="ECO:0000313" key="4">
    <source>
        <dbReference type="Proteomes" id="UP000191342"/>
    </source>
</evidence>
<accession>A0A1V6TB53</accession>
<evidence type="ECO:0000256" key="1">
    <source>
        <dbReference type="SAM" id="MobiDB-lite"/>
    </source>
</evidence>
<gene>
    <name evidence="3" type="ORF">PENFLA_c011G03593</name>
</gene>
<feature type="chain" id="PRO_5012461122" evidence="2">
    <location>
        <begin position="24"/>
        <end position="147"/>
    </location>
</feature>
<feature type="compositionally biased region" description="Basic and acidic residues" evidence="1">
    <location>
        <begin position="85"/>
        <end position="95"/>
    </location>
</feature>
<protein>
    <submittedName>
        <fullName evidence="3">Uncharacterized protein</fullName>
    </submittedName>
</protein>